<dbReference type="Gene3D" id="3.30.300.30">
    <property type="match status" value="1"/>
</dbReference>
<dbReference type="PANTHER" id="PTHR43347:SF3">
    <property type="entry name" value="ACYL-COA SYNTHETASE SHORT-CHAIN FAMILY MEMBER 3, MITOCHONDRIAL"/>
    <property type="match status" value="1"/>
</dbReference>
<dbReference type="InterPro" id="IPR045851">
    <property type="entry name" value="AMP-bd_C_sf"/>
</dbReference>
<dbReference type="Pfam" id="PF00501">
    <property type="entry name" value="AMP-binding"/>
    <property type="match status" value="1"/>
</dbReference>
<dbReference type="Proteomes" id="UP001348098">
    <property type="component" value="Unassembled WGS sequence"/>
</dbReference>
<dbReference type="InterPro" id="IPR025110">
    <property type="entry name" value="AMP-bd_C"/>
</dbReference>
<evidence type="ECO:0000313" key="7">
    <source>
        <dbReference type="Proteomes" id="UP001348098"/>
    </source>
</evidence>
<comment type="caution">
    <text evidence="6">The sequence shown here is derived from an EMBL/GenBank/DDBJ whole genome shotgun (WGS) entry which is preliminary data.</text>
</comment>
<feature type="domain" description="AMP-binding enzyme C-terminal" evidence="4">
    <location>
        <begin position="543"/>
        <end position="621"/>
    </location>
</feature>
<evidence type="ECO:0000259" key="5">
    <source>
        <dbReference type="Pfam" id="PF16177"/>
    </source>
</evidence>
<accession>A0ABU6AXU8</accession>
<dbReference type="RefSeq" id="WP_195078253.1">
    <property type="nucleotide sequence ID" value="NZ_JAYESH010000004.1"/>
</dbReference>
<dbReference type="Gene3D" id="3.40.50.12780">
    <property type="entry name" value="N-terminal domain of ligase-like"/>
    <property type="match status" value="1"/>
</dbReference>
<dbReference type="InterPro" id="IPR042099">
    <property type="entry name" value="ANL_N_sf"/>
</dbReference>
<dbReference type="InterPro" id="IPR032387">
    <property type="entry name" value="ACAS_N"/>
</dbReference>
<feature type="compositionally biased region" description="Basic and acidic residues" evidence="2">
    <location>
        <begin position="664"/>
        <end position="674"/>
    </location>
</feature>
<evidence type="ECO:0000313" key="6">
    <source>
        <dbReference type="EMBL" id="MEB3512307.1"/>
    </source>
</evidence>
<name>A0ABU6AXU8_9NOCA</name>
<proteinExistence type="inferred from homology"/>
<feature type="domain" description="Acetyl-coenzyme A synthetase N-terminal" evidence="5">
    <location>
        <begin position="7"/>
        <end position="61"/>
    </location>
</feature>
<reference evidence="6 7" key="1">
    <citation type="submission" date="2023-12" db="EMBL/GenBank/DDBJ databases">
        <title>novel species in genus Nocarida.</title>
        <authorList>
            <person name="Li Z."/>
        </authorList>
    </citation>
    <scope>NUCLEOTIDE SEQUENCE [LARGE SCALE GENOMIC DNA]</scope>
    <source>
        <strain evidence="6 7">CDC186</strain>
    </source>
</reference>
<gene>
    <name evidence="6" type="ORF">U3653_19925</name>
</gene>
<evidence type="ECO:0000259" key="3">
    <source>
        <dbReference type="Pfam" id="PF00501"/>
    </source>
</evidence>
<dbReference type="Pfam" id="PF16177">
    <property type="entry name" value="ACAS_N"/>
    <property type="match status" value="1"/>
</dbReference>
<feature type="region of interest" description="Disordered" evidence="2">
    <location>
        <begin position="664"/>
        <end position="686"/>
    </location>
</feature>
<dbReference type="SUPFAM" id="SSF56801">
    <property type="entry name" value="Acetyl-CoA synthetase-like"/>
    <property type="match status" value="1"/>
</dbReference>
<dbReference type="InterPro" id="IPR020845">
    <property type="entry name" value="AMP-binding_CS"/>
</dbReference>
<dbReference type="InterPro" id="IPR000873">
    <property type="entry name" value="AMP-dep_synth/lig_dom"/>
</dbReference>
<evidence type="ECO:0000256" key="1">
    <source>
        <dbReference type="ARBA" id="ARBA00006432"/>
    </source>
</evidence>
<evidence type="ECO:0000259" key="4">
    <source>
        <dbReference type="Pfam" id="PF13193"/>
    </source>
</evidence>
<keyword evidence="7" id="KW-1185">Reference proteome</keyword>
<dbReference type="Pfam" id="PF13193">
    <property type="entry name" value="AMP-binding_C"/>
    <property type="match status" value="1"/>
</dbReference>
<dbReference type="EMBL" id="JAYKYQ010000008">
    <property type="protein sequence ID" value="MEB3512307.1"/>
    <property type="molecule type" value="Genomic_DNA"/>
</dbReference>
<comment type="similarity">
    <text evidence="1">Belongs to the ATP-dependent AMP-binding enzyme family.</text>
</comment>
<evidence type="ECO:0000256" key="2">
    <source>
        <dbReference type="SAM" id="MobiDB-lite"/>
    </source>
</evidence>
<dbReference type="PANTHER" id="PTHR43347">
    <property type="entry name" value="ACYL-COA SYNTHETASE"/>
    <property type="match status" value="1"/>
</dbReference>
<protein>
    <submittedName>
        <fullName evidence="6">AMP-binding protein</fullName>
    </submittedName>
</protein>
<dbReference type="PROSITE" id="PS00455">
    <property type="entry name" value="AMP_BINDING"/>
    <property type="match status" value="1"/>
</dbReference>
<feature type="domain" description="AMP-dependent synthetase/ligase" evidence="3">
    <location>
        <begin position="77"/>
        <end position="479"/>
    </location>
</feature>
<organism evidence="6 7">
    <name type="scientific">Nocardia implantans</name>
    <dbReference type="NCBI Taxonomy" id="3108168"/>
    <lineage>
        <taxon>Bacteria</taxon>
        <taxon>Bacillati</taxon>
        <taxon>Actinomycetota</taxon>
        <taxon>Actinomycetes</taxon>
        <taxon>Mycobacteriales</taxon>
        <taxon>Nocardiaceae</taxon>
        <taxon>Nocardia</taxon>
    </lineage>
</organism>
<sequence>MNVRQEYRPAYQTSLVDPAEFWAGAAEAIDWDVPPAQILDSGARPVARWFSGARLNTSFNALDRHVHPTAPGVPSRADQPALIYDSAMTDVTVVYTYAELLDEVARFAGAMVRLGVTAGDRVVIYLPMIPEAVIAMLACARIGAVHSVVFGGFAAPELAARIDDAEPVLIITASGGLEPGKRIEYPPIVLRALDLAQTTAPRTVIVKQRPQFDTIPFPAPQPATEYLPSSAETVAAQWLDWDDAVRDAPRADPVSVAATDPLYILYTSGTTGKPKGVVRDNGGHAVALAWSMRNIYDVDAGQVMWAASDVGWVVGHSYIVYAPLLVGATTLLYEGKPVGTPDAGAYWRVVDKHKVDVLFTAPTALRAIRKADPDAELAHRHDLSSLRALFCAGERLDPATYAWAEQTLLAGRSDCPVVDHWWQTETGWPVCANPLGLQQLPIKPGSASVPVPGYRLRVLDSSGNAVAPNTEGNIVIGLPLPPGTLTGLWRDAARYERSYLSAYPGHYLTGDSGYFDEDGYLYVLGRSDDVINMAGHRLSAGSIEAAIAGHDAVAECAVIGLPDELKGHRPLAYVVLKSGVELDPDRLRDELIERVRTQVGAIATLHDAIIVTALPKTRSGKILRKTLRQITSGETFEVPSTIEDPAVLAALEQQIRVARPEWLDPAHGADHTGDVVEPDVDPVAPS</sequence>